<evidence type="ECO:0000313" key="1">
    <source>
        <dbReference type="EMBL" id="XDO97812.1"/>
    </source>
</evidence>
<name>A0AB39KW90_9CAUL</name>
<gene>
    <name evidence="1" type="ORF">ABOZ73_05165</name>
</gene>
<dbReference type="EMBL" id="CP158375">
    <property type="protein sequence ID" value="XDO97812.1"/>
    <property type="molecule type" value="Genomic_DNA"/>
</dbReference>
<organism evidence="1">
    <name type="scientific">Caulobacter sp. 73W</name>
    <dbReference type="NCBI Taxonomy" id="3161137"/>
    <lineage>
        <taxon>Bacteria</taxon>
        <taxon>Pseudomonadati</taxon>
        <taxon>Pseudomonadota</taxon>
        <taxon>Alphaproteobacteria</taxon>
        <taxon>Caulobacterales</taxon>
        <taxon>Caulobacteraceae</taxon>
        <taxon>Caulobacter</taxon>
    </lineage>
</organism>
<reference evidence="1" key="1">
    <citation type="submission" date="2024-06" db="EMBL/GenBank/DDBJ databases">
        <title>Caulobacter inopinatus, sp. nov.</title>
        <authorList>
            <person name="Donachie S.P."/>
        </authorList>
    </citation>
    <scope>NUCLEOTIDE SEQUENCE</scope>
    <source>
        <strain evidence="1">73W</strain>
    </source>
</reference>
<accession>A0AB39KW90</accession>
<sequence length="120" mass="12836">MALVGACQGGYGDGSALKRYAKAQIEQQDPAAGRVRVLNASVSADGKVICGVTRIGPYRTSPYALVMDKARPSNKTVRVEVQPSIDFARDPHWARIETVRQEKAIPALCQRAGVPISDAA</sequence>
<dbReference type="RefSeq" id="WP_369061271.1">
    <property type="nucleotide sequence ID" value="NZ_CP158375.1"/>
</dbReference>
<dbReference type="AlphaFoldDB" id="A0AB39KW90"/>
<protein>
    <submittedName>
        <fullName evidence="1">Uncharacterized protein</fullName>
    </submittedName>
</protein>
<proteinExistence type="predicted"/>